<comment type="caution">
    <text evidence="2">The sequence shown here is derived from an EMBL/GenBank/DDBJ whole genome shotgun (WGS) entry which is preliminary data.</text>
</comment>
<evidence type="ECO:0000313" key="2">
    <source>
        <dbReference type="EMBL" id="KAJ3840221.1"/>
    </source>
</evidence>
<organism evidence="2 3">
    <name type="scientific">Lentinula raphanica</name>
    <dbReference type="NCBI Taxonomy" id="153919"/>
    <lineage>
        <taxon>Eukaryota</taxon>
        <taxon>Fungi</taxon>
        <taxon>Dikarya</taxon>
        <taxon>Basidiomycota</taxon>
        <taxon>Agaricomycotina</taxon>
        <taxon>Agaricomycetes</taxon>
        <taxon>Agaricomycetidae</taxon>
        <taxon>Agaricales</taxon>
        <taxon>Marasmiineae</taxon>
        <taxon>Omphalotaceae</taxon>
        <taxon>Lentinula</taxon>
    </lineage>
</organism>
<feature type="compositionally biased region" description="Basic and acidic residues" evidence="1">
    <location>
        <begin position="214"/>
        <end position="226"/>
    </location>
</feature>
<feature type="region of interest" description="Disordered" evidence="1">
    <location>
        <begin position="372"/>
        <end position="455"/>
    </location>
</feature>
<keyword evidence="3" id="KW-1185">Reference proteome</keyword>
<feature type="compositionally biased region" description="Polar residues" evidence="1">
    <location>
        <begin position="404"/>
        <end position="440"/>
    </location>
</feature>
<dbReference type="Proteomes" id="UP001163846">
    <property type="component" value="Unassembled WGS sequence"/>
</dbReference>
<protein>
    <submittedName>
        <fullName evidence="2">Uncharacterized protein</fullName>
    </submittedName>
</protein>
<name>A0AA38PCH4_9AGAR</name>
<feature type="compositionally biased region" description="Polar residues" evidence="1">
    <location>
        <begin position="307"/>
        <end position="333"/>
    </location>
</feature>
<feature type="compositionally biased region" description="Polar residues" evidence="1">
    <location>
        <begin position="22"/>
        <end position="36"/>
    </location>
</feature>
<accession>A0AA38PCH4</accession>
<feature type="region of interest" description="Disordered" evidence="1">
    <location>
        <begin position="161"/>
        <end position="283"/>
    </location>
</feature>
<evidence type="ECO:0000256" key="1">
    <source>
        <dbReference type="SAM" id="MobiDB-lite"/>
    </source>
</evidence>
<dbReference type="EMBL" id="MU806089">
    <property type="protein sequence ID" value="KAJ3840221.1"/>
    <property type="molecule type" value="Genomic_DNA"/>
</dbReference>
<dbReference type="AlphaFoldDB" id="A0AA38PCH4"/>
<feature type="compositionally biased region" description="Basic and acidic residues" evidence="1">
    <location>
        <begin position="249"/>
        <end position="262"/>
    </location>
</feature>
<sequence length="481" mass="54256">MERPHQPERAAAEHRRSRTIPKSRQITYDESLSDPTTADLDVEGITEELKKAFRTIYKKHGSLKERRDLNVKYRHVGCEQCLKRKKPCEIRATALQCGNCPPYVKCTRVPILKKLRVLDLMPEVSEQQYEVLLTWYKQTVEDELLKPFRETLHLEVITATKAEPSSPLSSDEMESGSSPDPFLNQVVPVGGPGVDMSQAYREESPSRELNVVRIDNRNASRSDSNRLPRPSKIASNPYPPVAHVFPSHTSREHKQNWQREDTPSTNPPYQNLPPLSYHSPPPDRLPAASALYRVPSSFYRSAIEDGSCSNASDVQDAQRYSSGNPGQFSSAVNWNRPHDMHIRTAENVSSPSLAPYYSGGTSYYVNRPTSYGYHSQSSRSPPESNFSRSQRSSPYSVPPEATKLPQSRSWSADASTGGYSSDYTRPQETEGNSPESFTQFEDTKPSPHLRSMWDGEAANEAYESYYGHHGPQHMYRSNATP</sequence>
<reference evidence="2" key="1">
    <citation type="submission" date="2022-08" db="EMBL/GenBank/DDBJ databases">
        <authorList>
            <consortium name="DOE Joint Genome Institute"/>
            <person name="Min B."/>
            <person name="Riley R."/>
            <person name="Sierra-Patev S."/>
            <person name="Naranjo-Ortiz M."/>
            <person name="Looney B."/>
            <person name="Konkel Z."/>
            <person name="Slot J.C."/>
            <person name="Sakamoto Y."/>
            <person name="Steenwyk J.L."/>
            <person name="Rokas A."/>
            <person name="Carro J."/>
            <person name="Camarero S."/>
            <person name="Ferreira P."/>
            <person name="Molpeceres G."/>
            <person name="Ruiz-Duenas F.J."/>
            <person name="Serrano A."/>
            <person name="Henrissat B."/>
            <person name="Drula E."/>
            <person name="Hughes K.W."/>
            <person name="Mata J.L."/>
            <person name="Ishikawa N.K."/>
            <person name="Vargas-Isla R."/>
            <person name="Ushijima S."/>
            <person name="Smith C.A."/>
            <person name="Ahrendt S."/>
            <person name="Andreopoulos W."/>
            <person name="He G."/>
            <person name="Labutti K."/>
            <person name="Lipzen A."/>
            <person name="Ng V."/>
            <person name="Sandor L."/>
            <person name="Barry K."/>
            <person name="Martinez A.T."/>
            <person name="Xiao Y."/>
            <person name="Gibbons J.G."/>
            <person name="Terashima K."/>
            <person name="Hibbett D.S."/>
            <person name="Grigoriev I.V."/>
        </authorList>
    </citation>
    <scope>NUCLEOTIDE SEQUENCE</scope>
    <source>
        <strain evidence="2">TFB9207</strain>
    </source>
</reference>
<proteinExistence type="predicted"/>
<gene>
    <name evidence="2" type="ORF">F5878DRAFT_613912</name>
</gene>
<evidence type="ECO:0000313" key="3">
    <source>
        <dbReference type="Proteomes" id="UP001163846"/>
    </source>
</evidence>
<feature type="compositionally biased region" description="Basic and acidic residues" evidence="1">
    <location>
        <begin position="1"/>
        <end position="14"/>
    </location>
</feature>
<feature type="region of interest" description="Disordered" evidence="1">
    <location>
        <begin position="304"/>
        <end position="333"/>
    </location>
</feature>
<feature type="compositionally biased region" description="Polar residues" evidence="1">
    <location>
        <begin position="372"/>
        <end position="395"/>
    </location>
</feature>
<feature type="region of interest" description="Disordered" evidence="1">
    <location>
        <begin position="1"/>
        <end position="36"/>
    </location>
</feature>